<dbReference type="EC" id="3.1.1.45" evidence="2"/>
<proteinExistence type="predicted"/>
<dbReference type="PANTHER" id="PTHR46623:SF6">
    <property type="entry name" value="ALPHA_BETA-HYDROLASES SUPERFAMILY PROTEIN"/>
    <property type="match status" value="1"/>
</dbReference>
<dbReference type="Gene3D" id="3.40.50.1820">
    <property type="entry name" value="alpha/beta hydrolase"/>
    <property type="match status" value="1"/>
</dbReference>
<accession>S0EZ59</accession>
<dbReference type="GO" id="GO:0008806">
    <property type="term" value="F:carboxymethylenebutenolidase activity"/>
    <property type="evidence" value="ECO:0007669"/>
    <property type="project" value="UniProtKB-EC"/>
</dbReference>
<dbReference type="Pfam" id="PF01738">
    <property type="entry name" value="DLH"/>
    <property type="match status" value="1"/>
</dbReference>
<protein>
    <submittedName>
        <fullName evidence="2">Dienelactone hydrolase and related enzymes</fullName>
        <ecNumber evidence="2">3.1.1.45</ecNumber>
    </submittedName>
</protein>
<dbReference type="PATRIC" id="fig|1303518.3.peg.1737"/>
<dbReference type="PROSITE" id="PS51318">
    <property type="entry name" value="TAT"/>
    <property type="match status" value="1"/>
</dbReference>
<dbReference type="InterPro" id="IPR051049">
    <property type="entry name" value="Dienelactone_hydrolase-like"/>
</dbReference>
<dbReference type="InterPro" id="IPR029058">
    <property type="entry name" value="AB_hydrolase_fold"/>
</dbReference>
<evidence type="ECO:0000313" key="2">
    <source>
        <dbReference type="EMBL" id="CCW35500.1"/>
    </source>
</evidence>
<keyword evidence="2" id="KW-0378">Hydrolase</keyword>
<dbReference type="InterPro" id="IPR002925">
    <property type="entry name" value="Dienelactn_hydro"/>
</dbReference>
<dbReference type="SUPFAM" id="SSF53474">
    <property type="entry name" value="alpha/beta-Hydrolases"/>
    <property type="match status" value="1"/>
</dbReference>
<dbReference type="HOGENOM" id="CLU_054590_7_0_0"/>
<dbReference type="OrthoDB" id="9787933at2"/>
<dbReference type="RefSeq" id="WP_016483031.1">
    <property type="nucleotide sequence ID" value="NC_021487.1"/>
</dbReference>
<feature type="domain" description="Dienelactone hydrolase" evidence="1">
    <location>
        <begin position="63"/>
        <end position="283"/>
    </location>
</feature>
<sequence>MTRQSEWKGKVSRRTLLGGTGAMVVGVVAQGAGAQDAPGQGLHDPNLIKHEIEVEDKAQNVHFRGLLVQPKEEQKRGSVIVIHEIFGLTEHIRDVACRIASAGYNALAPDLFTREGHPPSGFGALLEFVNKIPDQQILDDLKGAARYLRQLPTSNQKVGVVGFCWGGRFAMLLAAEDPTLNAVVAYYGRISGTPTPNQPQYPIDVVSKMQVPLMGHFGEEDQAIPPSEVKKLQEALAAAHKTAEIYEYPGAGHAFNNDTRDTYRPEAAKLAFQRTLDWFAKYLKG</sequence>
<dbReference type="eggNOG" id="COG0412">
    <property type="taxonomic scope" value="Bacteria"/>
</dbReference>
<reference evidence="3" key="1">
    <citation type="submission" date="2013-03" db="EMBL/GenBank/DDBJ databases">
        <title>Genome sequence of Chthonomonas calidirosea, the first sequenced genome from the Armatimonadetes phylum (formally candidate division OP10).</title>
        <authorList>
            <person name="Lee K.C.Y."/>
            <person name="Morgan X.C."/>
            <person name="Dunfield P.F."/>
            <person name="Tamas I."/>
            <person name="Houghton K.M."/>
            <person name="Vyssotski M."/>
            <person name="Ryan J.L.J."/>
            <person name="Lagutin K."/>
            <person name="McDonald I.R."/>
            <person name="Stott M.B."/>
        </authorList>
    </citation>
    <scope>NUCLEOTIDE SEQUENCE [LARGE SCALE GENOMIC DNA]</scope>
    <source>
        <strain evidence="3">DSM 23976 / ICMP 18418 / T49</strain>
    </source>
</reference>
<evidence type="ECO:0000259" key="1">
    <source>
        <dbReference type="Pfam" id="PF01738"/>
    </source>
</evidence>
<organism evidence="2 3">
    <name type="scientific">Chthonomonas calidirosea (strain DSM 23976 / ICMP 18418 / T49)</name>
    <dbReference type="NCBI Taxonomy" id="1303518"/>
    <lineage>
        <taxon>Bacteria</taxon>
        <taxon>Bacillati</taxon>
        <taxon>Armatimonadota</taxon>
        <taxon>Chthonomonadia</taxon>
        <taxon>Chthonomonadales</taxon>
        <taxon>Chthonomonadaceae</taxon>
        <taxon>Chthonomonas</taxon>
    </lineage>
</organism>
<dbReference type="Proteomes" id="UP000014227">
    <property type="component" value="Chromosome I"/>
</dbReference>
<dbReference type="EMBL" id="HF951689">
    <property type="protein sequence ID" value="CCW35500.1"/>
    <property type="molecule type" value="Genomic_DNA"/>
</dbReference>
<keyword evidence="3" id="KW-1185">Reference proteome</keyword>
<gene>
    <name evidence="2" type="ORF">CCALI_01686</name>
</gene>
<dbReference type="InterPro" id="IPR006311">
    <property type="entry name" value="TAT_signal"/>
</dbReference>
<dbReference type="KEGG" id="ccz:CCALI_01686"/>
<evidence type="ECO:0000313" key="3">
    <source>
        <dbReference type="Proteomes" id="UP000014227"/>
    </source>
</evidence>
<dbReference type="AlphaFoldDB" id="S0EZ59"/>
<dbReference type="PANTHER" id="PTHR46623">
    <property type="entry name" value="CARBOXYMETHYLENEBUTENOLIDASE-RELATED"/>
    <property type="match status" value="1"/>
</dbReference>
<name>S0EZ59_CHTCT</name>
<dbReference type="STRING" id="454171.CP488_02406"/>
<dbReference type="InParanoid" id="S0EZ59"/>